<dbReference type="Proteomes" id="UP000561077">
    <property type="component" value="Unassembled WGS sequence"/>
</dbReference>
<name>A0A7W4INU5_9PROT</name>
<dbReference type="AlphaFoldDB" id="A0A7W4INU5"/>
<keyword evidence="3" id="KW-1185">Reference proteome</keyword>
<gene>
    <name evidence="2" type="ORF">HLH25_17495</name>
    <name evidence="1" type="ORF">HLH26_17315</name>
</gene>
<organism evidence="1 4">
    <name type="scientific">Gluconacetobacter dulcium</name>
    <dbReference type="NCBI Taxonomy" id="2729096"/>
    <lineage>
        <taxon>Bacteria</taxon>
        <taxon>Pseudomonadati</taxon>
        <taxon>Pseudomonadota</taxon>
        <taxon>Alphaproteobacteria</taxon>
        <taxon>Acetobacterales</taxon>
        <taxon>Acetobacteraceae</taxon>
        <taxon>Gluconacetobacter</taxon>
    </lineage>
</organism>
<evidence type="ECO:0000313" key="3">
    <source>
        <dbReference type="Proteomes" id="UP000540490"/>
    </source>
</evidence>
<proteinExistence type="predicted"/>
<protein>
    <submittedName>
        <fullName evidence="1">Uncharacterized protein</fullName>
    </submittedName>
</protein>
<evidence type="ECO:0000313" key="1">
    <source>
        <dbReference type="EMBL" id="MBB2166252.1"/>
    </source>
</evidence>
<dbReference type="EMBL" id="JABEQO010000028">
    <property type="protein sequence ID" value="MBB2166252.1"/>
    <property type="molecule type" value="Genomic_DNA"/>
</dbReference>
<reference evidence="3 4" key="1">
    <citation type="submission" date="2020-04" db="EMBL/GenBank/DDBJ databases">
        <title>Description of novel Gluconacetobacter.</title>
        <authorList>
            <person name="Sombolestani A."/>
        </authorList>
    </citation>
    <scope>NUCLEOTIDE SEQUENCE [LARGE SCALE GENOMIC DNA]</scope>
    <source>
        <strain evidence="2 3">LMG 1728</strain>
        <strain evidence="1 4">LMG 1731</strain>
    </source>
</reference>
<evidence type="ECO:0000313" key="4">
    <source>
        <dbReference type="Proteomes" id="UP000561077"/>
    </source>
</evidence>
<dbReference type="EMBL" id="JABEQN010000028">
    <property type="protein sequence ID" value="MBB2195388.1"/>
    <property type="molecule type" value="Genomic_DNA"/>
</dbReference>
<dbReference type="RefSeq" id="WP_182975286.1">
    <property type="nucleotide sequence ID" value="NZ_JABEQO010000028.1"/>
</dbReference>
<comment type="caution">
    <text evidence="1">The sequence shown here is derived from an EMBL/GenBank/DDBJ whole genome shotgun (WGS) entry which is preliminary data.</text>
</comment>
<dbReference type="Proteomes" id="UP000540490">
    <property type="component" value="Unassembled WGS sequence"/>
</dbReference>
<accession>A0A7W4INU5</accession>
<sequence length="75" mass="8125">MLRMLFLEGYAVAEDMEATLVTDAHGALEDASGACSRVPYAIGPRRAGTLFETTAIPEIRQQARDLARHLTGMCS</sequence>
<evidence type="ECO:0000313" key="2">
    <source>
        <dbReference type="EMBL" id="MBB2195388.1"/>
    </source>
</evidence>